<dbReference type="KEGG" id="sbh:SBI_04646"/>
<dbReference type="Proteomes" id="UP000000377">
    <property type="component" value="Chromosome"/>
</dbReference>
<sequence length="110" mass="11374">MVLRLRCDPDAVDGTGHGLGAAPGPFPFAALVALVPGEGERAAARRRSVRRRSHDRVAGTTARCASATPAVLSSTVSTFMIWPVSSLCTSAIVSETIAPVKTVRTNEASG</sequence>
<organism evidence="1 2">
    <name type="scientific">Streptomyces bingchenggensis (strain BCW-1)</name>
    <dbReference type="NCBI Taxonomy" id="749414"/>
    <lineage>
        <taxon>Bacteria</taxon>
        <taxon>Bacillati</taxon>
        <taxon>Actinomycetota</taxon>
        <taxon>Actinomycetes</taxon>
        <taxon>Kitasatosporales</taxon>
        <taxon>Streptomycetaceae</taxon>
        <taxon>Streptomyces</taxon>
    </lineage>
</organism>
<name>D7BXJ3_STRBB</name>
<evidence type="ECO:0000313" key="2">
    <source>
        <dbReference type="Proteomes" id="UP000000377"/>
    </source>
</evidence>
<dbReference type="AlphaFoldDB" id="D7BXJ3"/>
<evidence type="ECO:0000313" key="1">
    <source>
        <dbReference type="EMBL" id="ADI07766.1"/>
    </source>
</evidence>
<dbReference type="HOGENOM" id="CLU_2169571_0_0_11"/>
<gene>
    <name evidence="1" type="ordered locus">SBI_04646</name>
</gene>
<dbReference type="EMBL" id="CP002047">
    <property type="protein sequence ID" value="ADI07766.1"/>
    <property type="molecule type" value="Genomic_DNA"/>
</dbReference>
<proteinExistence type="predicted"/>
<reference evidence="1 2" key="1">
    <citation type="journal article" date="2010" name="J. Bacteriol.">
        <title>Genome sequence of the milbemycin-producing bacterium Streptomyces bingchenggensis.</title>
        <authorList>
            <person name="Wang X.J."/>
            <person name="Yan Y.J."/>
            <person name="Zhang B."/>
            <person name="An J."/>
            <person name="Wang J.J."/>
            <person name="Tian J."/>
            <person name="Jiang L."/>
            <person name="Chen Y.H."/>
            <person name="Huang S.X."/>
            <person name="Yin M."/>
            <person name="Zhang J."/>
            <person name="Gao A.L."/>
            <person name="Liu C.X."/>
            <person name="Zhu Z.X."/>
            <person name="Xiang W.S."/>
        </authorList>
    </citation>
    <scope>NUCLEOTIDE SEQUENCE [LARGE SCALE GENOMIC DNA]</scope>
    <source>
        <strain evidence="1 2">BCW-1</strain>
    </source>
</reference>
<keyword evidence="2" id="KW-1185">Reference proteome</keyword>
<protein>
    <submittedName>
        <fullName evidence="1">Uncharacterized protein</fullName>
    </submittedName>
</protein>
<accession>D7BXJ3</accession>